<protein>
    <submittedName>
        <fullName evidence="1">Uncharacterized protein</fullName>
    </submittedName>
</protein>
<evidence type="ECO:0000313" key="2">
    <source>
        <dbReference type="Proteomes" id="UP000238730"/>
    </source>
</evidence>
<evidence type="ECO:0000313" key="1">
    <source>
        <dbReference type="EMBL" id="PQJ62021.1"/>
    </source>
</evidence>
<dbReference type="OrthoDB" id="9886761at2"/>
<dbReference type="EMBL" id="MSCJ01000003">
    <property type="protein sequence ID" value="PQJ62021.1"/>
    <property type="molecule type" value="Genomic_DNA"/>
</dbReference>
<name>A0A2S7VKK0_PHOAN</name>
<organism evidence="1 2">
    <name type="scientific">Photobacterium angustum</name>
    <dbReference type="NCBI Taxonomy" id="661"/>
    <lineage>
        <taxon>Bacteria</taxon>
        <taxon>Pseudomonadati</taxon>
        <taxon>Pseudomonadota</taxon>
        <taxon>Gammaproteobacteria</taxon>
        <taxon>Vibrionales</taxon>
        <taxon>Vibrionaceae</taxon>
        <taxon>Photobacterium</taxon>
    </lineage>
</organism>
<reference evidence="1 2" key="1">
    <citation type="submission" date="2016-12" db="EMBL/GenBank/DDBJ databases">
        <title>Diversity of luminous bacteria.</title>
        <authorList>
            <person name="Yoshizawa S."/>
            <person name="Kogure K."/>
        </authorList>
    </citation>
    <scope>NUCLEOTIDE SEQUENCE [LARGE SCALE GENOMIC DNA]</scope>
    <source>
        <strain evidence="1 2">LC1-200</strain>
    </source>
</reference>
<sequence>MSSSDILSARIEKSFDRALSKKGYLSLCSIIESQYKSKQNYPMLLRKNTDKIVQYSVFKDQSTKGFDLARYKVKQSKKESESKYLSMTSLFDLA</sequence>
<dbReference type="Proteomes" id="UP000238730">
    <property type="component" value="Unassembled WGS sequence"/>
</dbReference>
<accession>A0A2S7VKK0</accession>
<gene>
    <name evidence="1" type="ORF">BTO08_17350</name>
</gene>
<dbReference type="AlphaFoldDB" id="A0A2S7VKK0"/>
<dbReference type="RefSeq" id="WP_105061861.1">
    <property type="nucleotide sequence ID" value="NZ_MSCJ01000003.1"/>
</dbReference>
<comment type="caution">
    <text evidence="1">The sequence shown here is derived from an EMBL/GenBank/DDBJ whole genome shotgun (WGS) entry which is preliminary data.</text>
</comment>
<proteinExistence type="predicted"/>